<accession>A0ABQ1JJC8</accession>
<proteinExistence type="predicted"/>
<dbReference type="Gene3D" id="3.40.50.1010">
    <property type="entry name" value="5'-nuclease"/>
    <property type="match status" value="1"/>
</dbReference>
<gene>
    <name evidence="2" type="primary">vapC</name>
    <name evidence="2" type="ORF">GCM10010833_23710</name>
</gene>
<dbReference type="Proteomes" id="UP000614261">
    <property type="component" value="Unassembled WGS sequence"/>
</dbReference>
<reference evidence="3" key="1">
    <citation type="journal article" date="2019" name="Int. J. Syst. Evol. Microbiol.">
        <title>The Global Catalogue of Microorganisms (GCM) 10K type strain sequencing project: providing services to taxonomists for standard genome sequencing and annotation.</title>
        <authorList>
            <consortium name="The Broad Institute Genomics Platform"/>
            <consortium name="The Broad Institute Genome Sequencing Center for Infectious Disease"/>
            <person name="Wu L."/>
            <person name="Ma J."/>
        </authorList>
    </citation>
    <scope>NUCLEOTIDE SEQUENCE [LARGE SCALE GENOMIC DNA]</scope>
    <source>
        <strain evidence="3">CGMCC 1.12851</strain>
    </source>
</reference>
<feature type="domain" description="PIN" evidence="1">
    <location>
        <begin position="2"/>
        <end position="122"/>
    </location>
</feature>
<organism evidence="2 3">
    <name type="scientific">Blastomonas aquatica</name>
    <dbReference type="NCBI Taxonomy" id="1510276"/>
    <lineage>
        <taxon>Bacteria</taxon>
        <taxon>Pseudomonadati</taxon>
        <taxon>Pseudomonadota</taxon>
        <taxon>Alphaproteobacteria</taxon>
        <taxon>Sphingomonadales</taxon>
        <taxon>Sphingomonadaceae</taxon>
        <taxon>Blastomonas</taxon>
    </lineage>
</organism>
<protein>
    <submittedName>
        <fullName evidence="2">Ribonuclease VapC</fullName>
    </submittedName>
</protein>
<name>A0ABQ1JJC8_9SPHN</name>
<evidence type="ECO:0000313" key="2">
    <source>
        <dbReference type="EMBL" id="GGB67804.1"/>
    </source>
</evidence>
<dbReference type="CDD" id="cd09871">
    <property type="entry name" value="PIN_MtVapC28-VapC30-like"/>
    <property type="match status" value="1"/>
</dbReference>
<dbReference type="InterPro" id="IPR029060">
    <property type="entry name" value="PIN-like_dom_sf"/>
</dbReference>
<dbReference type="EMBL" id="BMGD01000004">
    <property type="protein sequence ID" value="GGB67804.1"/>
    <property type="molecule type" value="Genomic_DNA"/>
</dbReference>
<dbReference type="InterPro" id="IPR002716">
    <property type="entry name" value="PIN_dom"/>
</dbReference>
<evidence type="ECO:0000259" key="1">
    <source>
        <dbReference type="Pfam" id="PF01850"/>
    </source>
</evidence>
<sequence>MIAVDTSALMAIVLNEAQASPCAAILATDQRLLLSAATSTEALIVSAGRNVRPEMIQLIAGLGFEIVAVTEDFARRVADSFGLWGKGIHPAALNFGDCFAYQVAKDRSCPLLYIGNDFTKTDIASALCKGWLPE</sequence>
<evidence type="ECO:0000313" key="3">
    <source>
        <dbReference type="Proteomes" id="UP000614261"/>
    </source>
</evidence>
<keyword evidence="3" id="KW-1185">Reference proteome</keyword>
<dbReference type="RefSeq" id="WP_188514660.1">
    <property type="nucleotide sequence ID" value="NZ_BMGD01000004.1"/>
</dbReference>
<comment type="caution">
    <text evidence="2">The sequence shown here is derived from an EMBL/GenBank/DDBJ whole genome shotgun (WGS) entry which is preliminary data.</text>
</comment>
<dbReference type="Pfam" id="PF01850">
    <property type="entry name" value="PIN"/>
    <property type="match status" value="1"/>
</dbReference>
<dbReference type="SUPFAM" id="SSF88723">
    <property type="entry name" value="PIN domain-like"/>
    <property type="match status" value="1"/>
</dbReference>